<name>A0A0F8Z1F9_9ZZZZ</name>
<organism evidence="2">
    <name type="scientific">marine sediment metagenome</name>
    <dbReference type="NCBI Taxonomy" id="412755"/>
    <lineage>
        <taxon>unclassified sequences</taxon>
        <taxon>metagenomes</taxon>
        <taxon>ecological metagenomes</taxon>
    </lineage>
</organism>
<dbReference type="EMBL" id="LAZR01050383">
    <property type="protein sequence ID" value="KKK87478.1"/>
    <property type="molecule type" value="Genomic_DNA"/>
</dbReference>
<protein>
    <recommendedName>
        <fullName evidence="1">PD-(D/E)XK endonuclease-like domain-containing protein</fullName>
    </recommendedName>
</protein>
<accession>A0A0F8Z1F9</accession>
<evidence type="ECO:0000313" key="2">
    <source>
        <dbReference type="EMBL" id="KKK87478.1"/>
    </source>
</evidence>
<reference evidence="2" key="1">
    <citation type="journal article" date="2015" name="Nature">
        <title>Complex archaea that bridge the gap between prokaryotes and eukaryotes.</title>
        <authorList>
            <person name="Spang A."/>
            <person name="Saw J.H."/>
            <person name="Jorgensen S.L."/>
            <person name="Zaremba-Niedzwiedzka K."/>
            <person name="Martijn J."/>
            <person name="Lind A.E."/>
            <person name="van Eijk R."/>
            <person name="Schleper C."/>
            <person name="Guy L."/>
            <person name="Ettema T.J."/>
        </authorList>
    </citation>
    <scope>NUCLEOTIDE SEQUENCE</scope>
</reference>
<dbReference type="AlphaFoldDB" id="A0A0F8Z1F9"/>
<proteinExistence type="predicted"/>
<feature type="non-terminal residue" evidence="2">
    <location>
        <position position="1"/>
    </location>
</feature>
<dbReference type="InterPro" id="IPR011604">
    <property type="entry name" value="PDDEXK-like_dom_sf"/>
</dbReference>
<sequence>EHYMTWLRAGRDPLRTHVVNGQPQVEVYFEIPLPFTSPHFDKILYTGTLDRVAIDTEGRLWLVEYKTAKIMQVLHFDTDEQISSYSWAGNVLYDEPIAGVIYQQHKKTIPDAPRLLANGRYSVNKQQATTHQLYREALINLYGKVTKAPKINVDFLNNLTALESEDNDGFIRRDWIYRNEAQMAATGAKILQELPEMLDPDLPLYPNPTRDCSWDCDMQGACIAMDDGSDSQFILADVTRQREEASTQWRTHLQ</sequence>
<gene>
    <name evidence="2" type="ORF">LCGC14_2752830</name>
</gene>
<evidence type="ECO:0000259" key="1">
    <source>
        <dbReference type="Pfam" id="PF12705"/>
    </source>
</evidence>
<dbReference type="InterPro" id="IPR038726">
    <property type="entry name" value="PDDEXK_AddAB-type"/>
</dbReference>
<dbReference type="Pfam" id="PF12705">
    <property type="entry name" value="PDDEXK_1"/>
    <property type="match status" value="1"/>
</dbReference>
<dbReference type="Gene3D" id="3.90.320.10">
    <property type="match status" value="1"/>
</dbReference>
<comment type="caution">
    <text evidence="2">The sequence shown here is derived from an EMBL/GenBank/DDBJ whole genome shotgun (WGS) entry which is preliminary data.</text>
</comment>
<feature type="domain" description="PD-(D/E)XK endonuclease-like" evidence="1">
    <location>
        <begin position="24"/>
        <end position="222"/>
    </location>
</feature>